<protein>
    <submittedName>
        <fullName evidence="4">Fumarylacetoacetate hydrolase family protein</fullName>
    </submittedName>
</protein>
<dbReference type="Proteomes" id="UP001596138">
    <property type="component" value="Unassembled WGS sequence"/>
</dbReference>
<feature type="domain" description="Fumarylacetoacetase-like C-terminal" evidence="3">
    <location>
        <begin position="72"/>
        <end position="271"/>
    </location>
</feature>
<dbReference type="PANTHER" id="PTHR42796">
    <property type="entry name" value="FUMARYLACETOACETATE HYDROLASE DOMAIN-CONTAINING PROTEIN 2A-RELATED"/>
    <property type="match status" value="1"/>
</dbReference>
<dbReference type="SUPFAM" id="SSF56529">
    <property type="entry name" value="FAH"/>
    <property type="match status" value="1"/>
</dbReference>
<dbReference type="RefSeq" id="WP_386764967.1">
    <property type="nucleotide sequence ID" value="NZ_JBHSTI010000008.1"/>
</dbReference>
<dbReference type="Pfam" id="PF01557">
    <property type="entry name" value="FAA_hydrolase"/>
    <property type="match status" value="1"/>
</dbReference>
<dbReference type="Gene3D" id="3.90.850.10">
    <property type="entry name" value="Fumarylacetoacetase-like, C-terminal domain"/>
    <property type="match status" value="1"/>
</dbReference>
<dbReference type="PANTHER" id="PTHR42796:SF4">
    <property type="entry name" value="FUMARYLACETOACETATE HYDROLASE DOMAIN-CONTAINING PROTEIN 2A"/>
    <property type="match status" value="1"/>
</dbReference>
<dbReference type="GO" id="GO:0016787">
    <property type="term" value="F:hydrolase activity"/>
    <property type="evidence" value="ECO:0007669"/>
    <property type="project" value="UniProtKB-KW"/>
</dbReference>
<keyword evidence="4" id="KW-0378">Hydrolase</keyword>
<evidence type="ECO:0000313" key="4">
    <source>
        <dbReference type="EMBL" id="MFC6237559.1"/>
    </source>
</evidence>
<evidence type="ECO:0000256" key="2">
    <source>
        <dbReference type="ARBA" id="ARBA00022723"/>
    </source>
</evidence>
<keyword evidence="2" id="KW-0479">Metal-binding</keyword>
<dbReference type="InterPro" id="IPR011234">
    <property type="entry name" value="Fumarylacetoacetase-like_C"/>
</dbReference>
<dbReference type="InterPro" id="IPR051121">
    <property type="entry name" value="FAH"/>
</dbReference>
<accession>A0ABW1SZX7</accession>
<name>A0ABW1SZX7_9ACTN</name>
<evidence type="ECO:0000259" key="3">
    <source>
        <dbReference type="Pfam" id="PF01557"/>
    </source>
</evidence>
<comment type="caution">
    <text evidence="4">The sequence shown here is derived from an EMBL/GenBank/DDBJ whole genome shotgun (WGS) entry which is preliminary data.</text>
</comment>
<sequence>MKVAALDGRLTISVDDRWVDVADASHGRFSPDPMGAYERWDELLAWSTSAEASSGPTAVGSPGVPVPRPRQMFAIGLNYREHAAESGFDIPEHPVVFGKFQSSLTGQGATVRLPSDGVDWEVELVVVIGHEAHQVAPEKAWDHVAGLTIGQDLSWRAVQTRGPAPQFSIGKSYPGFSPVGPWVVTSDELDDRDDLRISCSLDGEVLQDGRTSDLIFPVADLVSRLSSSLTLYPGDLIFTGTPSGVGIGRDPRRFLVPGTLVSSIEGLGELSISLV</sequence>
<dbReference type="InterPro" id="IPR036663">
    <property type="entry name" value="Fumarylacetoacetase_C_sf"/>
</dbReference>
<dbReference type="EMBL" id="JBHSTI010000008">
    <property type="protein sequence ID" value="MFC6237559.1"/>
    <property type="molecule type" value="Genomic_DNA"/>
</dbReference>
<comment type="similarity">
    <text evidence="1">Belongs to the FAH family.</text>
</comment>
<proteinExistence type="inferred from homology"/>
<gene>
    <name evidence="4" type="ORF">ACFQGU_06695</name>
</gene>
<reference evidence="5" key="1">
    <citation type="journal article" date="2019" name="Int. J. Syst. Evol. Microbiol.">
        <title>The Global Catalogue of Microorganisms (GCM) 10K type strain sequencing project: providing services to taxonomists for standard genome sequencing and annotation.</title>
        <authorList>
            <consortium name="The Broad Institute Genomics Platform"/>
            <consortium name="The Broad Institute Genome Sequencing Center for Infectious Disease"/>
            <person name="Wu L."/>
            <person name="Ma J."/>
        </authorList>
    </citation>
    <scope>NUCLEOTIDE SEQUENCE [LARGE SCALE GENOMIC DNA]</scope>
    <source>
        <strain evidence="5">CGMCC 4.7317</strain>
    </source>
</reference>
<evidence type="ECO:0000313" key="5">
    <source>
        <dbReference type="Proteomes" id="UP001596138"/>
    </source>
</evidence>
<evidence type="ECO:0000256" key="1">
    <source>
        <dbReference type="ARBA" id="ARBA00010211"/>
    </source>
</evidence>
<organism evidence="4 5">
    <name type="scientific">Longivirga aurantiaca</name>
    <dbReference type="NCBI Taxonomy" id="1837743"/>
    <lineage>
        <taxon>Bacteria</taxon>
        <taxon>Bacillati</taxon>
        <taxon>Actinomycetota</taxon>
        <taxon>Actinomycetes</taxon>
        <taxon>Sporichthyales</taxon>
        <taxon>Sporichthyaceae</taxon>
        <taxon>Longivirga</taxon>
    </lineage>
</organism>
<keyword evidence="5" id="KW-1185">Reference proteome</keyword>